<gene>
    <name evidence="2" type="ORF">EU557_20895</name>
</gene>
<dbReference type="EMBL" id="SRKZ01000006">
    <property type="protein sequence ID" value="TGD78560.1"/>
    <property type="molecule type" value="Genomic_DNA"/>
</dbReference>
<evidence type="ECO:0000259" key="1">
    <source>
        <dbReference type="Pfam" id="PF01872"/>
    </source>
</evidence>
<reference evidence="2 3" key="1">
    <citation type="submission" date="2019-04" db="EMBL/GenBank/DDBJ databases">
        <authorList>
            <person name="Feng G."/>
            <person name="Zhang J."/>
            <person name="Zhu H."/>
        </authorList>
    </citation>
    <scope>NUCLEOTIDE SEQUENCE [LARGE SCALE GENOMIC DNA]</scope>
    <source>
        <strain evidence="2 3">JCM 19491</strain>
    </source>
</reference>
<dbReference type="Gene3D" id="3.40.430.10">
    <property type="entry name" value="Dihydrofolate Reductase, subunit A"/>
    <property type="match status" value="1"/>
</dbReference>
<name>A0A4Z0MGS4_9BACT</name>
<dbReference type="GO" id="GO:0009231">
    <property type="term" value="P:riboflavin biosynthetic process"/>
    <property type="evidence" value="ECO:0007669"/>
    <property type="project" value="InterPro"/>
</dbReference>
<dbReference type="SUPFAM" id="SSF53597">
    <property type="entry name" value="Dihydrofolate reductase-like"/>
    <property type="match status" value="1"/>
</dbReference>
<accession>A0A4Z0MGS4</accession>
<dbReference type="Proteomes" id="UP000298284">
    <property type="component" value="Unassembled WGS sequence"/>
</dbReference>
<dbReference type="PANTHER" id="PTHR38011:SF11">
    <property type="entry name" value="2,5-DIAMINO-6-RIBOSYLAMINO-4(3H)-PYRIMIDINONE 5'-PHOSPHATE REDUCTASE"/>
    <property type="match status" value="1"/>
</dbReference>
<keyword evidence="3" id="KW-1185">Reference proteome</keyword>
<proteinExistence type="predicted"/>
<dbReference type="Pfam" id="PF01872">
    <property type="entry name" value="RibD_C"/>
    <property type="match status" value="1"/>
</dbReference>
<dbReference type="InterPro" id="IPR050765">
    <property type="entry name" value="Riboflavin_Biosynth_HTPR"/>
</dbReference>
<sequence>MRKVVLYIATSLDGYIASPDGSVEWLPTPPPNEDYGYGNFLATADATLQGRATYEQVLTLGDWPYPTLTNYVFTRRPPTEPAHPSVHFVTEDPVSFVSQLKQQEGNTIWLIGGSMLAAPLLAAGVVDELMLFIVPQLLGAGIPLWRAQPQPRPLILLNQQAWPDGMTLLHYQLPVQDDSLAVADQSAAEQA</sequence>
<dbReference type="InterPro" id="IPR002734">
    <property type="entry name" value="RibDG_C"/>
</dbReference>
<protein>
    <submittedName>
        <fullName evidence="2">Dihydrofolate reductase</fullName>
    </submittedName>
</protein>
<dbReference type="PANTHER" id="PTHR38011">
    <property type="entry name" value="DIHYDROFOLATE REDUCTASE FAMILY PROTEIN (AFU_ORTHOLOGUE AFUA_8G06820)"/>
    <property type="match status" value="1"/>
</dbReference>
<dbReference type="GO" id="GO:0008703">
    <property type="term" value="F:5-amino-6-(5-phosphoribosylamino)uracil reductase activity"/>
    <property type="evidence" value="ECO:0007669"/>
    <property type="project" value="InterPro"/>
</dbReference>
<dbReference type="OrthoDB" id="195113at2"/>
<organism evidence="2 3">
    <name type="scientific">Hymenobacter wooponensis</name>
    <dbReference type="NCBI Taxonomy" id="1525360"/>
    <lineage>
        <taxon>Bacteria</taxon>
        <taxon>Pseudomonadati</taxon>
        <taxon>Bacteroidota</taxon>
        <taxon>Cytophagia</taxon>
        <taxon>Cytophagales</taxon>
        <taxon>Hymenobacteraceae</taxon>
        <taxon>Hymenobacter</taxon>
    </lineage>
</organism>
<dbReference type="RefSeq" id="WP_135532417.1">
    <property type="nucleotide sequence ID" value="NZ_SRKZ01000006.1"/>
</dbReference>
<feature type="domain" description="Bacterial bifunctional deaminase-reductase C-terminal" evidence="1">
    <location>
        <begin position="2"/>
        <end position="147"/>
    </location>
</feature>
<evidence type="ECO:0000313" key="2">
    <source>
        <dbReference type="EMBL" id="TGD78560.1"/>
    </source>
</evidence>
<comment type="caution">
    <text evidence="2">The sequence shown here is derived from an EMBL/GenBank/DDBJ whole genome shotgun (WGS) entry which is preliminary data.</text>
</comment>
<evidence type="ECO:0000313" key="3">
    <source>
        <dbReference type="Proteomes" id="UP000298284"/>
    </source>
</evidence>
<dbReference type="InterPro" id="IPR024072">
    <property type="entry name" value="DHFR-like_dom_sf"/>
</dbReference>
<dbReference type="AlphaFoldDB" id="A0A4Z0MGS4"/>